<keyword evidence="19" id="KW-1185">Reference proteome</keyword>
<dbReference type="PANTHER" id="PTHR12868:SF0">
    <property type="entry name" value="NADH DEHYDROGENASE [UBIQUINONE] 1 BETA SUBCOMPLEX SUBUNIT 9"/>
    <property type="match status" value="1"/>
</dbReference>
<evidence type="ECO:0000256" key="14">
    <source>
        <dbReference type="ARBA" id="ARBA00030192"/>
    </source>
</evidence>
<gene>
    <name evidence="18" type="ORF">BWQ96_00247</name>
</gene>
<name>A0A2V3J8S9_9FLOR</name>
<comment type="function">
    <text evidence="1">Accessory subunit of the mitochondrial membrane respiratory chain NADH dehydrogenase (Complex I), that is believed to be not involved in catalysis. Complex I functions in the transfer of electrons from NADH to the respiratory chain. The immediate electron acceptor for the enzyme is believed to be ubiquinone.</text>
</comment>
<protein>
    <recommendedName>
        <fullName evidence="5">NADH dehydrogenase [ubiquinone] 1 beta subcomplex subunit 9</fullName>
    </recommendedName>
    <alternativeName>
        <fullName evidence="14">Complex I-B22</fullName>
    </alternativeName>
    <alternativeName>
        <fullName evidence="15">NADH-ubiquinone oxidoreductase B22 subunit</fullName>
    </alternativeName>
</protein>
<evidence type="ECO:0000256" key="9">
    <source>
        <dbReference type="ARBA" id="ARBA00022792"/>
    </source>
</evidence>
<keyword evidence="7" id="KW-0597">Phosphoprotein</keyword>
<keyword evidence="6" id="KW-0813">Transport</keyword>
<evidence type="ECO:0000256" key="10">
    <source>
        <dbReference type="ARBA" id="ARBA00022982"/>
    </source>
</evidence>
<comment type="similarity">
    <text evidence="3">Belongs to the complex I LYR family.</text>
</comment>
<evidence type="ECO:0000256" key="8">
    <source>
        <dbReference type="ARBA" id="ARBA00022660"/>
    </source>
</evidence>
<keyword evidence="9" id="KW-0999">Mitochondrion inner membrane</keyword>
<dbReference type="Proteomes" id="UP000247409">
    <property type="component" value="Unassembled WGS sequence"/>
</dbReference>
<dbReference type="EMBL" id="NBIV01000001">
    <property type="protein sequence ID" value="PXF50087.1"/>
    <property type="molecule type" value="Genomic_DNA"/>
</dbReference>
<comment type="caution">
    <text evidence="18">The sequence shown here is derived from an EMBL/GenBank/DDBJ whole genome shotgun (WGS) entry which is preliminary data.</text>
</comment>
<accession>A0A2V3J8S9</accession>
<keyword evidence="10" id="KW-0249">Electron transport</keyword>
<sequence length="122" mass="13980">MGAAASMAAPRAAAWEPGINHVQKVTRLYRAALRTSRDWHIDYDMWVKDCERIQARFRANKDKPLMEGKTLVEKGMAELFEMRHPDPYIPIYKPGSSSYQRNVPPPPELTHQSMPPPHEAIQ</sequence>
<evidence type="ECO:0000259" key="17">
    <source>
        <dbReference type="Pfam" id="PF05347"/>
    </source>
</evidence>
<dbReference type="AlphaFoldDB" id="A0A2V3J8S9"/>
<evidence type="ECO:0000256" key="13">
    <source>
        <dbReference type="ARBA" id="ARBA00023136"/>
    </source>
</evidence>
<dbReference type="InterPro" id="IPR045292">
    <property type="entry name" value="Complex1_LYR_NDUFB9_LYRM3"/>
</dbReference>
<reference evidence="18 19" key="1">
    <citation type="journal article" date="2018" name="Mol. Biol. Evol.">
        <title>Analysis of the draft genome of the red seaweed Gracilariopsis chorda provides insights into genome size evolution in Rhodophyta.</title>
        <authorList>
            <person name="Lee J."/>
            <person name="Yang E.C."/>
            <person name="Graf L."/>
            <person name="Yang J.H."/>
            <person name="Qiu H."/>
            <person name="Zel Zion U."/>
            <person name="Chan C.X."/>
            <person name="Stephens T.G."/>
            <person name="Weber A.P.M."/>
            <person name="Boo G.H."/>
            <person name="Boo S.M."/>
            <person name="Kim K.M."/>
            <person name="Shin Y."/>
            <person name="Jung M."/>
            <person name="Lee S.J."/>
            <person name="Yim H.S."/>
            <person name="Lee J.H."/>
            <person name="Bhattacharya D."/>
            <person name="Yoon H.S."/>
        </authorList>
    </citation>
    <scope>NUCLEOTIDE SEQUENCE [LARGE SCALE GENOMIC DNA]</scope>
    <source>
        <strain evidence="18 19">SKKU-2015</strain>
        <tissue evidence="18">Whole body</tissue>
    </source>
</reference>
<dbReference type="OrthoDB" id="13598at2759"/>
<keyword evidence="8" id="KW-0679">Respiratory chain</keyword>
<keyword evidence="11" id="KW-0007">Acetylation</keyword>
<evidence type="ECO:0000256" key="3">
    <source>
        <dbReference type="ARBA" id="ARBA00009508"/>
    </source>
</evidence>
<evidence type="ECO:0000256" key="16">
    <source>
        <dbReference type="SAM" id="MobiDB-lite"/>
    </source>
</evidence>
<feature type="compositionally biased region" description="Pro residues" evidence="16">
    <location>
        <begin position="103"/>
        <end position="122"/>
    </location>
</feature>
<evidence type="ECO:0000256" key="11">
    <source>
        <dbReference type="ARBA" id="ARBA00022990"/>
    </source>
</evidence>
<dbReference type="InterPro" id="IPR033034">
    <property type="entry name" value="NDUFB9"/>
</dbReference>
<dbReference type="GO" id="GO:0005743">
    <property type="term" value="C:mitochondrial inner membrane"/>
    <property type="evidence" value="ECO:0007669"/>
    <property type="project" value="UniProtKB-SubCell"/>
</dbReference>
<evidence type="ECO:0000256" key="4">
    <source>
        <dbReference type="ARBA" id="ARBA00011790"/>
    </source>
</evidence>
<dbReference type="GO" id="GO:0006120">
    <property type="term" value="P:mitochondrial electron transport, NADH to ubiquinone"/>
    <property type="evidence" value="ECO:0007669"/>
    <property type="project" value="InterPro"/>
</dbReference>
<dbReference type="STRING" id="448386.A0A2V3J8S9"/>
<dbReference type="InterPro" id="IPR008011">
    <property type="entry name" value="Complex1_LYR_dom"/>
</dbReference>
<dbReference type="Pfam" id="PF05347">
    <property type="entry name" value="Complex1_LYR"/>
    <property type="match status" value="1"/>
</dbReference>
<evidence type="ECO:0000256" key="7">
    <source>
        <dbReference type="ARBA" id="ARBA00022553"/>
    </source>
</evidence>
<evidence type="ECO:0000256" key="1">
    <source>
        <dbReference type="ARBA" id="ARBA00002920"/>
    </source>
</evidence>
<evidence type="ECO:0000256" key="15">
    <source>
        <dbReference type="ARBA" id="ARBA00032528"/>
    </source>
</evidence>
<evidence type="ECO:0000256" key="5">
    <source>
        <dbReference type="ARBA" id="ARBA00018684"/>
    </source>
</evidence>
<comment type="subunit">
    <text evidence="4">Mammalian complex I is composed of 45 different subunits.</text>
</comment>
<keyword evidence="12" id="KW-0496">Mitochondrion</keyword>
<proteinExistence type="inferred from homology"/>
<evidence type="ECO:0000256" key="12">
    <source>
        <dbReference type="ARBA" id="ARBA00023128"/>
    </source>
</evidence>
<keyword evidence="18" id="KW-0830">Ubiquinone</keyword>
<feature type="domain" description="Complex 1 LYR protein" evidence="17">
    <location>
        <begin position="23"/>
        <end position="62"/>
    </location>
</feature>
<dbReference type="CDD" id="cd20263">
    <property type="entry name" value="Complex1_LYR_NDUFB9_LYRM3"/>
    <property type="match status" value="1"/>
</dbReference>
<comment type="subcellular location">
    <subcellularLocation>
        <location evidence="2">Mitochondrion inner membrane</location>
        <topology evidence="2">Peripheral membrane protein</topology>
        <orientation evidence="2">Matrix side</orientation>
    </subcellularLocation>
</comment>
<dbReference type="PANTHER" id="PTHR12868">
    <property type="entry name" value="NADH-UBIQUINONE OXIDOREDUCTASE B22 SUBUNIT"/>
    <property type="match status" value="1"/>
</dbReference>
<keyword evidence="13" id="KW-0472">Membrane</keyword>
<organism evidence="18 19">
    <name type="scientific">Gracilariopsis chorda</name>
    <dbReference type="NCBI Taxonomy" id="448386"/>
    <lineage>
        <taxon>Eukaryota</taxon>
        <taxon>Rhodophyta</taxon>
        <taxon>Florideophyceae</taxon>
        <taxon>Rhodymeniophycidae</taxon>
        <taxon>Gracilariales</taxon>
        <taxon>Gracilariaceae</taxon>
        <taxon>Gracilariopsis</taxon>
    </lineage>
</organism>
<feature type="region of interest" description="Disordered" evidence="16">
    <location>
        <begin position="91"/>
        <end position="122"/>
    </location>
</feature>
<evidence type="ECO:0000256" key="2">
    <source>
        <dbReference type="ARBA" id="ARBA00004443"/>
    </source>
</evidence>
<evidence type="ECO:0000313" key="18">
    <source>
        <dbReference type="EMBL" id="PXF50087.1"/>
    </source>
</evidence>
<evidence type="ECO:0000256" key="6">
    <source>
        <dbReference type="ARBA" id="ARBA00022448"/>
    </source>
</evidence>
<evidence type="ECO:0000313" key="19">
    <source>
        <dbReference type="Proteomes" id="UP000247409"/>
    </source>
</evidence>